<reference evidence="2 3" key="1">
    <citation type="journal article" date="2019" name="G3 (Bethesda)">
        <title>Sequencing of a Wild Apple (Malus baccata) Genome Unravels the Differences Between Cultivated and Wild Apple Species Regarding Disease Resistance and Cold Tolerance.</title>
        <authorList>
            <person name="Chen X."/>
        </authorList>
    </citation>
    <scope>NUCLEOTIDE SEQUENCE [LARGE SCALE GENOMIC DNA]</scope>
    <source>
        <strain evidence="3">cv. Shandingzi</strain>
        <tissue evidence="2">Leaves</tissue>
    </source>
</reference>
<dbReference type="InterPro" id="IPR051897">
    <property type="entry name" value="PG-associated_BURP"/>
</dbReference>
<organism evidence="2 3">
    <name type="scientific">Malus baccata</name>
    <name type="common">Siberian crab apple</name>
    <name type="synonym">Pyrus baccata</name>
    <dbReference type="NCBI Taxonomy" id="106549"/>
    <lineage>
        <taxon>Eukaryota</taxon>
        <taxon>Viridiplantae</taxon>
        <taxon>Streptophyta</taxon>
        <taxon>Embryophyta</taxon>
        <taxon>Tracheophyta</taxon>
        <taxon>Spermatophyta</taxon>
        <taxon>Magnoliopsida</taxon>
        <taxon>eudicotyledons</taxon>
        <taxon>Gunneridae</taxon>
        <taxon>Pentapetalae</taxon>
        <taxon>rosids</taxon>
        <taxon>fabids</taxon>
        <taxon>Rosales</taxon>
        <taxon>Rosaceae</taxon>
        <taxon>Amygdaloideae</taxon>
        <taxon>Maleae</taxon>
        <taxon>Malus</taxon>
    </lineage>
</organism>
<comment type="caution">
    <text evidence="2">The sequence shown here is derived from an EMBL/GenBank/DDBJ whole genome shotgun (WGS) entry which is preliminary data.</text>
</comment>
<protein>
    <submittedName>
        <fullName evidence="2">Uncharacterized protein</fullName>
    </submittedName>
</protein>
<feature type="region of interest" description="Disordered" evidence="1">
    <location>
        <begin position="216"/>
        <end position="248"/>
    </location>
</feature>
<proteinExistence type="predicted"/>
<keyword evidence="3" id="KW-1185">Reference proteome</keyword>
<dbReference type="PANTHER" id="PTHR31458:SF9">
    <property type="entry name" value="POLYGALACTURONASE-1 NON-CATALYTIC SUBUNIT BETA"/>
    <property type="match status" value="1"/>
</dbReference>
<evidence type="ECO:0000313" key="2">
    <source>
        <dbReference type="EMBL" id="TQD84366.1"/>
    </source>
</evidence>
<dbReference type="Proteomes" id="UP000315295">
    <property type="component" value="Unassembled WGS sequence"/>
</dbReference>
<evidence type="ECO:0000313" key="3">
    <source>
        <dbReference type="Proteomes" id="UP000315295"/>
    </source>
</evidence>
<sequence>MNDELRFYAGFVKDVANLWIVVERNKILKARHKEEERKPTNSLILFCDEEDDLNEVSVASTSSETTNNPFTPKASLNRYWDTHISNNLPKPAFLFAKASQLDPVNSVTLTELATQNSLSSHFTSFSSLANLCCSFDSSAETHQQDIANKNFANCSSQLSGVNSFNDYSEESNSPRDSFSLGFISYDSNANDHRLSFTGYGHDINSGSESFTNSGFTGYGESENGQNDSFTRYGKSGNNPHNNFKSYGAGGNAGLDGFSNYRS</sequence>
<feature type="compositionally biased region" description="Polar residues" evidence="1">
    <location>
        <begin position="222"/>
        <end position="244"/>
    </location>
</feature>
<dbReference type="PANTHER" id="PTHR31458">
    <property type="entry name" value="POLYGALACTURONASE 1 BETA-LIKE PROTEIN 2"/>
    <property type="match status" value="1"/>
</dbReference>
<name>A0A540LD11_MALBA</name>
<dbReference type="AlphaFoldDB" id="A0A540LD11"/>
<accession>A0A540LD11</accession>
<dbReference type="EMBL" id="VIEB01000640">
    <property type="protein sequence ID" value="TQD84366.1"/>
    <property type="molecule type" value="Genomic_DNA"/>
</dbReference>
<dbReference type="STRING" id="106549.A0A540LD11"/>
<gene>
    <name evidence="2" type="ORF">C1H46_030075</name>
</gene>
<evidence type="ECO:0000256" key="1">
    <source>
        <dbReference type="SAM" id="MobiDB-lite"/>
    </source>
</evidence>